<dbReference type="InterPro" id="IPR036259">
    <property type="entry name" value="MFS_trans_sf"/>
</dbReference>
<name>A0ABZ3C8Q0_9ACTN</name>
<feature type="transmembrane region" description="Helical" evidence="7">
    <location>
        <begin position="130"/>
        <end position="149"/>
    </location>
</feature>
<feature type="compositionally biased region" description="Basic and acidic residues" evidence="6">
    <location>
        <begin position="1"/>
        <end position="11"/>
    </location>
</feature>
<dbReference type="RefSeq" id="WP_342372248.1">
    <property type="nucleotide sequence ID" value="NZ_CP115965.1"/>
</dbReference>
<keyword evidence="5 7" id="KW-0472">Membrane</keyword>
<dbReference type="Pfam" id="PF07690">
    <property type="entry name" value="MFS_1"/>
    <property type="match status" value="1"/>
</dbReference>
<keyword evidence="4 7" id="KW-1133">Transmembrane helix</keyword>
<dbReference type="Gene3D" id="1.20.1250.20">
    <property type="entry name" value="MFS general substrate transporter like domains"/>
    <property type="match status" value="1"/>
</dbReference>
<dbReference type="InterPro" id="IPR011701">
    <property type="entry name" value="MFS"/>
</dbReference>
<evidence type="ECO:0000256" key="6">
    <source>
        <dbReference type="SAM" id="MobiDB-lite"/>
    </source>
</evidence>
<feature type="transmembrane region" description="Helical" evidence="7">
    <location>
        <begin position="219"/>
        <end position="239"/>
    </location>
</feature>
<evidence type="ECO:0000256" key="7">
    <source>
        <dbReference type="SAM" id="Phobius"/>
    </source>
</evidence>
<evidence type="ECO:0000256" key="4">
    <source>
        <dbReference type="ARBA" id="ARBA00022989"/>
    </source>
</evidence>
<reference evidence="9 10" key="1">
    <citation type="journal article" date="2023" name="Environ Microbiome">
        <title>A coral-associated actinobacterium mitigates coral bleaching under heat stress.</title>
        <authorList>
            <person name="Li J."/>
            <person name="Zou Y."/>
            <person name="Li Q."/>
            <person name="Zhang J."/>
            <person name="Bourne D.G."/>
            <person name="Lyu Y."/>
            <person name="Liu C."/>
            <person name="Zhang S."/>
        </authorList>
    </citation>
    <scope>NUCLEOTIDE SEQUENCE [LARGE SCALE GENOMIC DNA]</scope>
    <source>
        <strain evidence="9 10">SCSIO 13291</strain>
    </source>
</reference>
<evidence type="ECO:0000256" key="2">
    <source>
        <dbReference type="ARBA" id="ARBA00022448"/>
    </source>
</evidence>
<evidence type="ECO:0000313" key="9">
    <source>
        <dbReference type="EMBL" id="WZW98120.1"/>
    </source>
</evidence>
<evidence type="ECO:0000259" key="8">
    <source>
        <dbReference type="PROSITE" id="PS50850"/>
    </source>
</evidence>
<dbReference type="PROSITE" id="PS50850">
    <property type="entry name" value="MFS"/>
    <property type="match status" value="1"/>
</dbReference>
<dbReference type="PANTHER" id="PTHR23505">
    <property type="entry name" value="SPINSTER"/>
    <property type="match status" value="1"/>
</dbReference>
<dbReference type="PANTHER" id="PTHR23505:SF52">
    <property type="entry name" value="MAJOR FACILITATOR SUPERFAMILY PROTEIN"/>
    <property type="match status" value="1"/>
</dbReference>
<accession>A0ABZ3C8Q0</accession>
<protein>
    <submittedName>
        <fullName evidence="9">MFS transporter</fullName>
    </submittedName>
</protein>
<keyword evidence="10" id="KW-1185">Reference proteome</keyword>
<gene>
    <name evidence="9" type="ORF">PCC79_14685</name>
</gene>
<keyword evidence="3 7" id="KW-0812">Transmembrane</keyword>
<feature type="transmembrane region" description="Helical" evidence="7">
    <location>
        <begin position="346"/>
        <end position="365"/>
    </location>
</feature>
<feature type="domain" description="Major facilitator superfamily (MFS) profile" evidence="8">
    <location>
        <begin position="64"/>
        <end position="479"/>
    </location>
</feature>
<evidence type="ECO:0000313" key="10">
    <source>
        <dbReference type="Proteomes" id="UP001434337"/>
    </source>
</evidence>
<feature type="transmembrane region" description="Helical" evidence="7">
    <location>
        <begin position="444"/>
        <end position="466"/>
    </location>
</feature>
<keyword evidence="2" id="KW-0813">Transport</keyword>
<feature type="transmembrane region" description="Helical" evidence="7">
    <location>
        <begin position="385"/>
        <end position="406"/>
    </location>
</feature>
<comment type="subcellular location">
    <subcellularLocation>
        <location evidence="1">Cell membrane</location>
        <topology evidence="1">Multi-pass membrane protein</topology>
    </subcellularLocation>
</comment>
<feature type="region of interest" description="Disordered" evidence="6">
    <location>
        <begin position="1"/>
        <end position="37"/>
    </location>
</feature>
<dbReference type="Proteomes" id="UP001434337">
    <property type="component" value="Chromosome"/>
</dbReference>
<feature type="transmembrane region" description="Helical" evidence="7">
    <location>
        <begin position="314"/>
        <end position="334"/>
    </location>
</feature>
<proteinExistence type="predicted"/>
<feature type="transmembrane region" description="Helical" evidence="7">
    <location>
        <begin position="188"/>
        <end position="207"/>
    </location>
</feature>
<feature type="transmembrane region" description="Helical" evidence="7">
    <location>
        <begin position="155"/>
        <end position="176"/>
    </location>
</feature>
<dbReference type="InterPro" id="IPR020846">
    <property type="entry name" value="MFS_dom"/>
</dbReference>
<dbReference type="InterPro" id="IPR044770">
    <property type="entry name" value="MFS_spinster-like"/>
</dbReference>
<evidence type="ECO:0000256" key="3">
    <source>
        <dbReference type="ARBA" id="ARBA00022692"/>
    </source>
</evidence>
<organism evidence="9 10">
    <name type="scientific">Propioniciclava soli</name>
    <dbReference type="NCBI Taxonomy" id="2775081"/>
    <lineage>
        <taxon>Bacteria</taxon>
        <taxon>Bacillati</taxon>
        <taxon>Actinomycetota</taxon>
        <taxon>Actinomycetes</taxon>
        <taxon>Propionibacteriales</taxon>
        <taxon>Propionibacteriaceae</taxon>
        <taxon>Propioniciclava</taxon>
    </lineage>
</organism>
<dbReference type="EMBL" id="CP115965">
    <property type="protein sequence ID" value="WZW98120.1"/>
    <property type="molecule type" value="Genomic_DNA"/>
</dbReference>
<feature type="transmembrane region" description="Helical" evidence="7">
    <location>
        <begin position="418"/>
        <end position="438"/>
    </location>
</feature>
<dbReference type="SUPFAM" id="SSF103473">
    <property type="entry name" value="MFS general substrate transporter"/>
    <property type="match status" value="1"/>
</dbReference>
<evidence type="ECO:0000256" key="1">
    <source>
        <dbReference type="ARBA" id="ARBA00004651"/>
    </source>
</evidence>
<sequence>MTDNHDRRDADPSAFRAPGDPFGATQVPETGDMAATTPQGVTIVDVDDDADERDFVPPAGRLAGTVVLGMSQSIDNSEGGVSRTFFPQITVAFGLGDGSLGLLGGLSSAARMIFGPLWAILADRFGRKRILFVVTGLWGLWTVAAGFAPNWPILLLIYSISLIGTVASEPILNGLLGSLYSRTERGKAFGTVRGVSAGVGFVITPLLGQFGGNPEGWRWAFMTMGALSVLSGILILIFVKEPDRVAAADTDEIKSEAGMFRWSDAAKVMKIPTLALMAPMLLLVTSLVLFNFVAQVWARDFGFGVTNAAYLNTVMQIGMAISALVGGLTGDWFVRRFGNKGRIILFQIYGVSFAAIIALTMYWAQLWDNDIAPGTGQSVTNDPSFLYYVMVFLMGLIFSFGFSGCVLPMVSSVCPKQLSATSFALLFSLIQGGINTVYQPLVGVIAQAIGNLPLTILVGVCVPYVLNSLYWFVFYRNYEKDVSLQAERTRLIAAGQF</sequence>
<feature type="transmembrane region" description="Helical" evidence="7">
    <location>
        <begin position="271"/>
        <end position="294"/>
    </location>
</feature>
<evidence type="ECO:0000256" key="5">
    <source>
        <dbReference type="ARBA" id="ARBA00023136"/>
    </source>
</evidence>